<name>A0A093S4A3_9GAMM</name>
<keyword evidence="1" id="KW-0472">Membrane</keyword>
<comment type="caution">
    <text evidence="2">The sequence shown here is derived from an EMBL/GenBank/DDBJ whole genome shotgun (WGS) entry which is preliminary data.</text>
</comment>
<evidence type="ECO:0000313" key="2">
    <source>
        <dbReference type="EMBL" id="KFX07654.1"/>
    </source>
</evidence>
<proteinExistence type="predicted"/>
<gene>
    <name evidence="2" type="ORF">KP22_06055</name>
</gene>
<accession>A0A093S4A3</accession>
<keyword evidence="1" id="KW-1133">Transmembrane helix</keyword>
<dbReference type="STRING" id="55207.KP22_06055"/>
<evidence type="ECO:0000313" key="3">
    <source>
        <dbReference type="Proteomes" id="UP000032874"/>
    </source>
</evidence>
<organism evidence="2 3">
    <name type="scientific">Pectobacterium betavasculorum</name>
    <dbReference type="NCBI Taxonomy" id="55207"/>
    <lineage>
        <taxon>Bacteria</taxon>
        <taxon>Pseudomonadati</taxon>
        <taxon>Pseudomonadota</taxon>
        <taxon>Gammaproteobacteria</taxon>
        <taxon>Enterobacterales</taxon>
        <taxon>Pectobacteriaceae</taxon>
        <taxon>Pectobacterium</taxon>
    </lineage>
</organism>
<keyword evidence="1" id="KW-0812">Transmembrane</keyword>
<dbReference type="Proteomes" id="UP000032874">
    <property type="component" value="Unassembled WGS sequence"/>
</dbReference>
<dbReference type="EMBL" id="JQHM01000001">
    <property type="protein sequence ID" value="KFX07654.1"/>
    <property type="molecule type" value="Genomic_DNA"/>
</dbReference>
<reference evidence="2 3" key="1">
    <citation type="submission" date="2014-08" db="EMBL/GenBank/DDBJ databases">
        <title>Genome sequences of NCPPB Pectobacterium isolates.</title>
        <authorList>
            <person name="Glover R.H."/>
            <person name="Sapp M."/>
            <person name="Elphinstone J."/>
        </authorList>
    </citation>
    <scope>NUCLEOTIDE SEQUENCE [LARGE SCALE GENOMIC DNA]</scope>
    <source>
        <strain evidence="2 3">NCPPB 2795</strain>
    </source>
</reference>
<feature type="transmembrane region" description="Helical" evidence="1">
    <location>
        <begin position="22"/>
        <end position="42"/>
    </location>
</feature>
<evidence type="ECO:0000256" key="1">
    <source>
        <dbReference type="SAM" id="Phobius"/>
    </source>
</evidence>
<dbReference type="RefSeq" id="WP_039323042.1">
    <property type="nucleotide sequence ID" value="NZ_JQHM01000001.1"/>
</dbReference>
<dbReference type="AlphaFoldDB" id="A0A093S4A3"/>
<sequence>MVCTIVISFDENLRLGNYLEGIRTIVAMATTPLSYLVLLLTWKKRTDVSTFAATLLHPVQTKGYYQLQ</sequence>
<protein>
    <submittedName>
        <fullName evidence="2">Uncharacterized protein</fullName>
    </submittedName>
</protein>